<keyword evidence="5" id="KW-1185">Reference proteome</keyword>
<evidence type="ECO:0000313" key="5">
    <source>
        <dbReference type="Proteomes" id="UP000267585"/>
    </source>
</evidence>
<keyword evidence="2" id="KW-0472">Membrane</keyword>
<dbReference type="EMBL" id="RQPJ01000002">
    <property type="protein sequence ID" value="RTE54679.1"/>
    <property type="molecule type" value="Genomic_DNA"/>
</dbReference>
<dbReference type="SUPFAM" id="SSF56935">
    <property type="entry name" value="Porins"/>
    <property type="match status" value="1"/>
</dbReference>
<dbReference type="Gene3D" id="2.60.40.1120">
    <property type="entry name" value="Carboxypeptidase-like, regulatory domain"/>
    <property type="match status" value="1"/>
</dbReference>
<name>A0A3S0C8U6_9FLAO</name>
<dbReference type="Proteomes" id="UP000267585">
    <property type="component" value="Unassembled WGS sequence"/>
</dbReference>
<evidence type="ECO:0000313" key="4">
    <source>
        <dbReference type="EMBL" id="RTE54679.1"/>
    </source>
</evidence>
<dbReference type="SUPFAM" id="SSF49452">
    <property type="entry name" value="Starch-binding domain-like"/>
    <property type="match status" value="1"/>
</dbReference>
<organism evidence="4 5">
    <name type="scientific">Arenibacter aquaticus</name>
    <dbReference type="NCBI Taxonomy" id="2489054"/>
    <lineage>
        <taxon>Bacteria</taxon>
        <taxon>Pseudomonadati</taxon>
        <taxon>Bacteroidota</taxon>
        <taxon>Flavobacteriia</taxon>
        <taxon>Flavobacteriales</taxon>
        <taxon>Flavobacteriaceae</taxon>
        <taxon>Arenibacter</taxon>
    </lineage>
</organism>
<evidence type="ECO:0000256" key="2">
    <source>
        <dbReference type="ARBA" id="ARBA00023136"/>
    </source>
</evidence>
<dbReference type="GO" id="GO:0030246">
    <property type="term" value="F:carbohydrate binding"/>
    <property type="evidence" value="ECO:0007669"/>
    <property type="project" value="InterPro"/>
</dbReference>
<reference evidence="4 5" key="1">
    <citation type="submission" date="2018-11" db="EMBL/GenBank/DDBJ databases">
        <title>Arenibacter aquaticus sp.nov., a marine bacterium isolated from surface seawater in the South China Sea.</title>
        <authorList>
            <person name="Guo J."/>
            <person name="Sun J."/>
        </authorList>
    </citation>
    <scope>NUCLEOTIDE SEQUENCE [LARGE SCALE GENOMIC DNA]</scope>
    <source>
        <strain evidence="4 5">GUO666</strain>
    </source>
</reference>
<dbReference type="AlphaFoldDB" id="A0A3S0C8U6"/>
<dbReference type="InterPro" id="IPR013784">
    <property type="entry name" value="Carb-bd-like_fold"/>
</dbReference>
<protein>
    <submittedName>
        <fullName evidence="4">TonB-dependent receptor</fullName>
    </submittedName>
</protein>
<dbReference type="RefSeq" id="WP_126161411.1">
    <property type="nucleotide sequence ID" value="NZ_RQPJ01000002.1"/>
</dbReference>
<sequence length="913" mass="102864">MKNALAIPFLLLNSFCVFPQQQQKLIGIVKDLASKEMVRLAKVKVTGFAPVRTNSSTGQFQITLNRSGNYILTISAQDYITKSMPITVQNTDLNLGIIYLERDVLQEKTDNLITLTETELLEDESVSMTSGMLQASRDIFLNRAAFDFGQAFFRVRGYGSENGSILLNGIPMNKLVDGRPQWNNWGGLNDVTRNQVFTHGLQPSNYAFGGILGTTNIITRPSLFRKGLRLSTSASNRTYAGRIMATYSSGVSKKGIAYSVSSSKRWAKEGYIDGSLYDAYSFFGALEFQLNPKHSINLTTLWTSNRRGRSSAITQEVYELQGKRYNPYWGYQNDKIRNARERKIQEPLVMLNHYYNAGKLQLNTGVSYQFGNTAKSRLGYYNAPNPDPTYYRYLPSFYINSPIGANFIGANMAKTAFLDNPQLDWESLYTANSNTMTQGRAAYVYYSDNSDDKQLSAVSTGNFSFNDRLRIDFGSHYLQLDSDNYAEIEDLLGAEYHADIDPFSNTQNDMDGNIEKVAGDKFGYYYHTGAKVFNAFVQWGANYPKWEGFLTFDYTSTNYRRNGLFRNQRYLNTSYGQGGKIQFSNFGLKSGYTHKLNGRHWISLNGAYLTKPPVYQNVYINPRENNLVVPNIQSEKISTTDINYHLRLADLKGRVTGYYTRFQNTTDVNFFFVDAGVGSDFVQEVLTQLDKLHLGMELGLEYQLSSAVKLSFVAAVGKYLYASDPLVSINFDTAGAEEEVIAPEGTIDLGVAKIKDNKLAQGPQKAFSIGTEYRAPNYWWLGATANYMGNNYAGISTITRTQSFYLNPETGLPFPDATDENVEKLLAQKQLDDFYLLNLIGGKSWLKNGRYISVFASVNNLFDAVFRTGGYEQSRNGNFGQLQQDNLSGTPSFAPKYWYGYGRTYFINFAISF</sequence>
<keyword evidence="3" id="KW-0998">Cell outer membrane</keyword>
<evidence type="ECO:0000256" key="3">
    <source>
        <dbReference type="ARBA" id="ARBA00023237"/>
    </source>
</evidence>
<gene>
    <name evidence="4" type="ORF">EHW67_05805</name>
</gene>
<accession>A0A3S0C8U6</accession>
<keyword evidence="4" id="KW-0675">Receptor</keyword>
<comment type="subcellular location">
    <subcellularLocation>
        <location evidence="1">Cell outer membrane</location>
    </subcellularLocation>
</comment>
<dbReference type="InterPro" id="IPR036942">
    <property type="entry name" value="Beta-barrel_TonB_sf"/>
</dbReference>
<dbReference type="Gene3D" id="2.40.170.20">
    <property type="entry name" value="TonB-dependent receptor, beta-barrel domain"/>
    <property type="match status" value="1"/>
</dbReference>
<proteinExistence type="predicted"/>
<evidence type="ECO:0000256" key="1">
    <source>
        <dbReference type="ARBA" id="ARBA00004442"/>
    </source>
</evidence>
<dbReference type="OrthoDB" id="1453181at2"/>
<dbReference type="GO" id="GO:0009279">
    <property type="term" value="C:cell outer membrane"/>
    <property type="evidence" value="ECO:0007669"/>
    <property type="project" value="UniProtKB-SubCell"/>
</dbReference>
<dbReference type="InterPro" id="IPR037066">
    <property type="entry name" value="Plug_dom_sf"/>
</dbReference>
<comment type="caution">
    <text evidence="4">The sequence shown here is derived from an EMBL/GenBank/DDBJ whole genome shotgun (WGS) entry which is preliminary data.</text>
</comment>
<dbReference type="Gene3D" id="2.170.130.10">
    <property type="entry name" value="TonB-dependent receptor, plug domain"/>
    <property type="match status" value="1"/>
</dbReference>